<geneLocation type="plasmid" evidence="1">
    <name>Rts1</name>
</geneLocation>
<gene>
    <name evidence="1" type="primary">orf83</name>
</gene>
<proteinExistence type="predicted"/>
<accession>Q8KK67</accession>
<dbReference type="RefSeq" id="WP_011039684.1">
    <property type="nucleotide sequence ID" value="NC_003905.1"/>
</dbReference>
<reference evidence="1" key="8">
    <citation type="journal article" date="1994" name="J. Mol. Biol.">
        <title>Molecular cloning and expression of a novel hydroxymethylcytosine-specific restriction enzyme (PvuRts1I) modulated by glucosylation of DNA.</title>
        <authorList>
            <person name="Janosi L."/>
            <person name="Yonemitsu H."/>
            <person name="Hong H."/>
            <person name="Kaji A."/>
        </authorList>
    </citation>
    <scope>NUCLEOTIDE SEQUENCE</scope>
    <source>
        <strain evidence="1">UR-75</strain>
        <plasmid evidence="1">Rts1</plasmid>
    </source>
</reference>
<sequence>MKPSGCLLSSQATPVTVGKTTILQNSSSMSGKGTQHPLFEYLEKDATAEQLYLFLKSDSALNLIFFDLVSHTLIGAMPETRGTISENIWDEIGHGDNYFTHVNLYN</sequence>
<protein>
    <submittedName>
        <fullName evidence="1">Uncharacterized protein</fullName>
    </submittedName>
</protein>
<organism evidence="1">
    <name type="scientific">Proteus vulgaris</name>
    <dbReference type="NCBI Taxonomy" id="585"/>
    <lineage>
        <taxon>Bacteria</taxon>
        <taxon>Pseudomonadati</taxon>
        <taxon>Pseudomonadota</taxon>
        <taxon>Gammaproteobacteria</taxon>
        <taxon>Enterobacterales</taxon>
        <taxon>Morganellaceae</taxon>
        <taxon>Proteus</taxon>
    </lineage>
</organism>
<dbReference type="Gene3D" id="1.20.910.10">
    <property type="entry name" value="Heme oxygenase-like"/>
    <property type="match status" value="1"/>
</dbReference>
<reference evidence="1" key="5">
    <citation type="journal article" date="1988" name="J. Bacteriol.">
        <title>Nucleotide sequence of an Rts1 fragment causing temperature-dependent instability.</title>
        <authorList>
            <person name="Tanaka M."/>
            <person name="Okawa N."/>
            <person name="Mori K."/>
            <person name="Suyama Y."/>
            <person name="Kaji A."/>
        </authorList>
    </citation>
    <scope>NUCLEOTIDE SEQUENCE</scope>
    <source>
        <strain evidence="1">UR-75</strain>
        <plasmid evidence="1">Rts1</plasmid>
    </source>
</reference>
<reference evidence="1" key="10">
    <citation type="journal article" date="2002" name="J. Bacteriol.">
        <title>Complete nucleotide sequence of plasmid Rts1: implications for evolution of large plasmid Genomes.</title>
        <authorList>
            <person name="Murata T."/>
            <person name="Ohnishi M."/>
            <person name="Ara T."/>
            <person name="Kaneko J."/>
            <person name="Han C.-G."/>
            <person name="Li Y.F."/>
            <person name="Takashima K."/>
            <person name="Nojima H."/>
            <person name="Nakayama K."/>
            <person name="Kaji A."/>
            <person name="Kamio Y."/>
            <person name="Miki T."/>
            <person name="Mori H."/>
            <person name="Ohtsubo E."/>
            <person name="Terawaki Y."/>
            <person name="Hayashi T."/>
        </authorList>
    </citation>
    <scope>NUCLEOTIDE SEQUENCE</scope>
    <source>
        <strain evidence="1">UR-75</strain>
        <plasmid evidence="1">Rts1</plasmid>
    </source>
</reference>
<reference evidence="1" key="3">
    <citation type="journal article" date="1984" name="J. Bacteriol.">
        <title>Complete nucleotide sequence of mini-Rts1 and its copy mutant.</title>
        <authorList>
            <person name="Kamio Y."/>
            <person name="Tabuchi A."/>
            <person name="Itoh Y."/>
            <person name="Katagiri H."/>
            <person name="Terawaki Y."/>
        </authorList>
    </citation>
    <scope>NUCLEOTIDE SEQUENCE</scope>
    <source>
        <strain evidence="1">UR-75</strain>
        <plasmid evidence="1">Rts1</plasmid>
    </source>
</reference>
<reference evidence="1" key="9">
    <citation type="journal article" date="1996" name="Biochem. Biophys. Res. Commun.">
        <title>A new plasmid-encoded proteic killer gene system: cloning, sequencing, and analyzing hig locus of plasmid Rts1.</title>
        <authorList>
            <person name="Tian Q.B."/>
            <person name="Ohnishi M."/>
            <person name="Tabuchi A."/>
            <person name="Terawaki Y."/>
        </authorList>
    </citation>
    <scope>NUCLEOTIDE SEQUENCE</scope>
    <source>
        <strain evidence="1">UR-75</strain>
        <plasmid evidence="1">Rts1</plasmid>
    </source>
</reference>
<reference evidence="1" key="7">
    <citation type="journal article" date="1991" name="J. Bacteriol.">
        <title>Three short fragments of Rts1 DNA are responsible for the temperature-sensitive growth phenotype (Tsg) of host bacteria.</title>
        <authorList>
            <person name="Mochida S."/>
            <person name="Tsuchiya H."/>
            <person name="Mori K."/>
            <person name="Kaji A."/>
        </authorList>
    </citation>
    <scope>NUCLEOTIDE SEQUENCE</scope>
    <source>
        <strain evidence="1">UR-75</strain>
        <plasmid evidence="1">Rts1</plasmid>
    </source>
</reference>
<reference evidence="1" key="4">
    <citation type="journal article" date="1985" name="J. Bacteriol.">
        <title>Organization of the Tn6-related kanamycin resistance transposon Tn2680 carrying two copies of IS26 and an IS903 variant, IS903. B.</title>
        <authorList>
            <person name="Mollet B."/>
            <person name="Clerget M."/>
            <person name="Meyer J."/>
            <person name="Iida S."/>
        </authorList>
    </citation>
    <scope>NUCLEOTIDE SEQUENCE</scope>
    <source>
        <strain evidence="1">UR-75</strain>
        <plasmid evidence="1">Rts1</plasmid>
    </source>
</reference>
<dbReference type="InterPro" id="IPR016084">
    <property type="entry name" value="Haem_Oase-like_multi-hlx"/>
</dbReference>
<keyword evidence="1" id="KW-0614">Plasmid</keyword>
<reference evidence="1" key="2">
    <citation type="journal article" date="1983" name="J. Bacteriol.">
        <title>Nucleotide sequence of an incompatibility region of mini-Rts1 that contains five direct repeats.</title>
        <authorList>
            <person name="Kamio Y."/>
            <person name="Terawaki Y."/>
        </authorList>
    </citation>
    <scope>NUCLEOTIDE SEQUENCE</scope>
    <source>
        <strain evidence="1">UR-75</strain>
        <plasmid evidence="1">Rts1</plasmid>
    </source>
</reference>
<dbReference type="AlphaFoldDB" id="Q8KK67"/>
<evidence type="ECO:0000313" key="1">
    <source>
        <dbReference type="EMBL" id="BAB93646.1"/>
    </source>
</evidence>
<reference evidence="1" key="6">
    <citation type="journal article" date="1988" name="Plasmid">
        <title>Nucleotide sequence and copy control function of the extension of the incI region (incI-b) of Rts 1.</title>
        <authorList>
            <person name="Nozue H."/>
            <person name="Tsuchiya K."/>
            <person name="Kamio Y."/>
        </authorList>
    </citation>
    <scope>NUCLEOTIDE SEQUENCE</scope>
    <source>
        <strain evidence="1">UR-75</strain>
        <plasmid evidence="1">Rts1</plasmid>
    </source>
</reference>
<reference evidence="1" key="1">
    <citation type="journal article" date="1968" name="Nature">
        <title>Temperature sensitivity of cell growth in Escherichia coli associated with the temperature sensitive R(KM) factor.</title>
        <authorList>
            <person name="Terawaki Y."/>
            <person name="Kakizawa Y."/>
            <person name="Takayasu H."/>
            <person name="Yoshikawa M."/>
        </authorList>
    </citation>
    <scope>NUCLEOTIDE SEQUENCE</scope>
    <source>
        <strain evidence="1">UR-75</strain>
        <plasmid evidence="1">Rts1</plasmid>
    </source>
</reference>
<name>Q8KK67_PROVU</name>
<dbReference type="EMBL" id="AP004237">
    <property type="protein sequence ID" value="BAB93646.1"/>
    <property type="molecule type" value="Genomic_DNA"/>
</dbReference>